<dbReference type="RefSeq" id="WP_097038104.1">
    <property type="nucleotide sequence ID" value="NZ_OBEK01000001.1"/>
</dbReference>
<dbReference type="InterPro" id="IPR008844">
    <property type="entry name" value="Spore_GerAC-like"/>
</dbReference>
<evidence type="ECO:0000256" key="4">
    <source>
        <dbReference type="ARBA" id="ARBA00022729"/>
    </source>
</evidence>
<reference evidence="11" key="1">
    <citation type="submission" date="2017-09" db="EMBL/GenBank/DDBJ databases">
        <authorList>
            <person name="Varghese N."/>
            <person name="Submissions S."/>
        </authorList>
    </citation>
    <scope>NUCLEOTIDE SEQUENCE [LARGE SCALE GENOMIC DNA]</scope>
    <source>
        <strain evidence="11">CGMCC 1.8913</strain>
    </source>
</reference>
<evidence type="ECO:0000256" key="1">
    <source>
        <dbReference type="ARBA" id="ARBA00004635"/>
    </source>
</evidence>
<keyword evidence="7" id="KW-0449">Lipoprotein</keyword>
<dbReference type="GO" id="GO:0016020">
    <property type="term" value="C:membrane"/>
    <property type="evidence" value="ECO:0007669"/>
    <property type="project" value="UniProtKB-SubCell"/>
</dbReference>
<keyword evidence="5" id="KW-0472">Membrane</keyword>
<dbReference type="NCBIfam" id="TIGR02887">
    <property type="entry name" value="spore_ger_x_C"/>
    <property type="match status" value="1"/>
</dbReference>
<feature type="domain" description="Spore germination protein N-terminal" evidence="9">
    <location>
        <begin position="22"/>
        <end position="194"/>
    </location>
</feature>
<sequence>MRKLLVMIVCIPMIILLSGCTDRKEIEEQAFVVAVGVDKTDKPNIFRFTFQIANPEVGSSTISPSPNESPQELVSVLGADFLSATNAANSSVAKEITLEQVRVVIISSKLAKSNEFIHLMQTVPSTVELRLNAQLVVSKEKAADFLQQNKPKMETRPHKYYQYMLDRAKETGIIPDAPLSRFYYITEGDADLFIAPLATVKPEDKQEYKSEDKYTAGDIPLKGENKTQFMGSALFKEGKMIDELTGEETRISVMLDPTLSQQDFIANYKDPLKPDYKIAARFKAEEPKITVDYRPNGKTTIYADINFRLDVYSIPSTVNYISDDKKRELLRNNLERQLKQMTEKFIEVTQKKYKGEPFYWSLHIRRHFLTIQDYEKADWSKKIYPNAEIKMNFRLTSLEFGKVLRQSDLGRVKD</sequence>
<dbReference type="EMBL" id="OBEK01000001">
    <property type="protein sequence ID" value="SNZ02168.1"/>
    <property type="molecule type" value="Genomic_DNA"/>
</dbReference>
<dbReference type="Pfam" id="PF05504">
    <property type="entry name" value="Spore_GerAC"/>
    <property type="match status" value="1"/>
</dbReference>
<comment type="subcellular location">
    <subcellularLocation>
        <location evidence="1">Membrane</location>
        <topology evidence="1">Lipid-anchor</topology>
    </subcellularLocation>
</comment>
<dbReference type="PANTHER" id="PTHR35789">
    <property type="entry name" value="SPORE GERMINATION PROTEIN B3"/>
    <property type="match status" value="1"/>
</dbReference>
<comment type="similarity">
    <text evidence="2">Belongs to the GerABKC lipoprotein family.</text>
</comment>
<organism evidence="10 11">
    <name type="scientific">Terribacillus aidingensis</name>
    <dbReference type="NCBI Taxonomy" id="586416"/>
    <lineage>
        <taxon>Bacteria</taxon>
        <taxon>Bacillati</taxon>
        <taxon>Bacillota</taxon>
        <taxon>Bacilli</taxon>
        <taxon>Bacillales</taxon>
        <taxon>Bacillaceae</taxon>
        <taxon>Terribacillus</taxon>
    </lineage>
</organism>
<keyword evidence="11" id="KW-1185">Reference proteome</keyword>
<evidence type="ECO:0000313" key="11">
    <source>
        <dbReference type="Proteomes" id="UP000219356"/>
    </source>
</evidence>
<evidence type="ECO:0000256" key="3">
    <source>
        <dbReference type="ARBA" id="ARBA00022544"/>
    </source>
</evidence>
<dbReference type="OrthoDB" id="9816067at2"/>
<gene>
    <name evidence="10" type="ORF">SAMN05421503_0023</name>
</gene>
<dbReference type="PANTHER" id="PTHR35789:SF1">
    <property type="entry name" value="SPORE GERMINATION PROTEIN B3"/>
    <property type="match status" value="1"/>
</dbReference>
<keyword evidence="6" id="KW-0564">Palmitate</keyword>
<evidence type="ECO:0000259" key="8">
    <source>
        <dbReference type="Pfam" id="PF05504"/>
    </source>
</evidence>
<evidence type="ECO:0000256" key="2">
    <source>
        <dbReference type="ARBA" id="ARBA00007886"/>
    </source>
</evidence>
<dbReference type="Pfam" id="PF25198">
    <property type="entry name" value="Spore_GerAC_N"/>
    <property type="match status" value="1"/>
</dbReference>
<dbReference type="AlphaFoldDB" id="A0A285MYJ3"/>
<dbReference type="PROSITE" id="PS51257">
    <property type="entry name" value="PROKAR_LIPOPROTEIN"/>
    <property type="match status" value="1"/>
</dbReference>
<evidence type="ECO:0000313" key="10">
    <source>
        <dbReference type="EMBL" id="SNZ02168.1"/>
    </source>
</evidence>
<name>A0A285MYJ3_9BACI</name>
<accession>A0A285MYJ3</accession>
<evidence type="ECO:0000256" key="5">
    <source>
        <dbReference type="ARBA" id="ARBA00023136"/>
    </source>
</evidence>
<protein>
    <submittedName>
        <fullName evidence="10">Germination protein, Ger(X)C family</fullName>
    </submittedName>
</protein>
<dbReference type="InterPro" id="IPR046953">
    <property type="entry name" value="Spore_GerAC-like_C"/>
</dbReference>
<evidence type="ECO:0000256" key="7">
    <source>
        <dbReference type="ARBA" id="ARBA00023288"/>
    </source>
</evidence>
<dbReference type="InterPro" id="IPR057336">
    <property type="entry name" value="GerAC_N"/>
</dbReference>
<feature type="domain" description="Spore germination GerAC-like C-terminal" evidence="8">
    <location>
        <begin position="230"/>
        <end position="395"/>
    </location>
</feature>
<evidence type="ECO:0000256" key="6">
    <source>
        <dbReference type="ARBA" id="ARBA00023139"/>
    </source>
</evidence>
<dbReference type="InterPro" id="IPR038501">
    <property type="entry name" value="Spore_GerAC_C_sf"/>
</dbReference>
<proteinExistence type="inferred from homology"/>
<dbReference type="Gene3D" id="3.30.300.210">
    <property type="entry name" value="Nutrient germinant receptor protein C, domain 3"/>
    <property type="match status" value="1"/>
</dbReference>
<keyword evidence="4" id="KW-0732">Signal</keyword>
<keyword evidence="3" id="KW-0309">Germination</keyword>
<evidence type="ECO:0000259" key="9">
    <source>
        <dbReference type="Pfam" id="PF25198"/>
    </source>
</evidence>
<dbReference type="GO" id="GO:0009847">
    <property type="term" value="P:spore germination"/>
    <property type="evidence" value="ECO:0007669"/>
    <property type="project" value="InterPro"/>
</dbReference>
<dbReference type="Proteomes" id="UP000219356">
    <property type="component" value="Unassembled WGS sequence"/>
</dbReference>